<proteinExistence type="predicted"/>
<accession>A0ABT5JXS7</accession>
<reference evidence="1 2" key="1">
    <citation type="submission" date="2022-10" db="EMBL/GenBank/DDBJ databases">
        <title>Janthinobacterium sp. hw3 Genome sequencing.</title>
        <authorList>
            <person name="Park S."/>
        </authorList>
    </citation>
    <scope>NUCLEOTIDE SEQUENCE [LARGE SCALE GENOMIC DNA]</scope>
    <source>
        <strain evidence="2">hw3</strain>
    </source>
</reference>
<dbReference type="Proteomes" id="UP001221208">
    <property type="component" value="Unassembled WGS sequence"/>
</dbReference>
<organism evidence="1 2">
    <name type="scientific">Janthinobacterium fluminis</name>
    <dbReference type="NCBI Taxonomy" id="2987524"/>
    <lineage>
        <taxon>Bacteria</taxon>
        <taxon>Pseudomonadati</taxon>
        <taxon>Pseudomonadota</taxon>
        <taxon>Betaproteobacteria</taxon>
        <taxon>Burkholderiales</taxon>
        <taxon>Oxalobacteraceae</taxon>
        <taxon>Janthinobacterium</taxon>
    </lineage>
</organism>
<protein>
    <submittedName>
        <fullName evidence="1">DUF4936 family protein</fullName>
    </submittedName>
</protein>
<evidence type="ECO:0000313" key="2">
    <source>
        <dbReference type="Proteomes" id="UP001221208"/>
    </source>
</evidence>
<keyword evidence="2" id="KW-1185">Reference proteome</keyword>
<sequence>MTDLYIYYQVREENAAALRDIITALQTRLGAQHGVAAQLKRRPESKDGLQTWMEIYTATTAGFGASLDAAVRAAGVAELTAGARHSEVFTDLTPCA</sequence>
<gene>
    <name evidence="1" type="ORF">OIK44_05130</name>
</gene>
<dbReference type="RefSeq" id="WP_273669624.1">
    <property type="nucleotide sequence ID" value="NZ_JAQQXR010000001.1"/>
</dbReference>
<evidence type="ECO:0000313" key="1">
    <source>
        <dbReference type="EMBL" id="MDC8756970.1"/>
    </source>
</evidence>
<name>A0ABT5JXS7_9BURK</name>
<dbReference type="InterPro" id="IPR032556">
    <property type="entry name" value="DUF4936"/>
</dbReference>
<dbReference type="EMBL" id="JAQQXR010000001">
    <property type="protein sequence ID" value="MDC8756970.1"/>
    <property type="molecule type" value="Genomic_DNA"/>
</dbReference>
<dbReference type="Pfam" id="PF16290">
    <property type="entry name" value="DUF4936"/>
    <property type="match status" value="1"/>
</dbReference>
<comment type="caution">
    <text evidence="1">The sequence shown here is derived from an EMBL/GenBank/DDBJ whole genome shotgun (WGS) entry which is preliminary data.</text>
</comment>